<comment type="similarity">
    <text evidence="2">Belongs to the syntaxin family.</text>
</comment>
<reference evidence="11" key="3">
    <citation type="submission" date="2018-08" db="EMBL/GenBank/DDBJ databases">
        <title>Leveraging single-cell genomics to expand the Fungal Tree of Life.</title>
        <authorList>
            <consortium name="DOE Joint Genome Institute"/>
            <person name="Ahrendt S.R."/>
            <person name="Quandt C.A."/>
            <person name="Ciobanu D."/>
            <person name="Clum A."/>
            <person name="Salamov A."/>
            <person name="Andreopoulos B."/>
            <person name="Cheng J.-F."/>
            <person name="Woyke T."/>
            <person name="Pelin A."/>
            <person name="Henrissat B."/>
            <person name="Reynolds N."/>
            <person name="Benny G.L."/>
            <person name="Smith M.E."/>
            <person name="James T.Y."/>
            <person name="Grigoriev I.V."/>
        </authorList>
    </citation>
    <scope>NUCLEOTIDE SEQUENCE</scope>
    <source>
        <strain evidence="11">ATCC 52028</strain>
    </source>
</reference>
<dbReference type="Proteomes" id="UP000268535">
    <property type="component" value="Unassembled WGS sequence"/>
</dbReference>
<dbReference type="GO" id="GO:0000149">
    <property type="term" value="F:SNARE binding"/>
    <property type="evidence" value="ECO:0007669"/>
    <property type="project" value="TreeGrafter"/>
</dbReference>
<comment type="subcellular location">
    <subcellularLocation>
        <location evidence="1">Membrane</location>
        <topology evidence="1">Single-pass type IV membrane protein</topology>
    </subcellularLocation>
</comment>
<keyword evidence="14" id="KW-1185">Reference proteome</keyword>
<evidence type="ECO:0000313" key="11">
    <source>
        <dbReference type="EMBL" id="RKO96821.1"/>
    </source>
</evidence>
<feature type="region of interest" description="Disordered" evidence="8">
    <location>
        <begin position="111"/>
        <end position="143"/>
    </location>
</feature>
<dbReference type="EMBL" id="ML014111">
    <property type="protein sequence ID" value="RKP04324.1"/>
    <property type="molecule type" value="Genomic_DNA"/>
</dbReference>
<feature type="region of interest" description="Disordered" evidence="8">
    <location>
        <begin position="175"/>
        <end position="217"/>
    </location>
</feature>
<feature type="region of interest" description="Disordered" evidence="8">
    <location>
        <begin position="229"/>
        <end position="251"/>
    </location>
</feature>
<dbReference type="STRING" id="1555241.A0A4P9XFI3"/>
<keyword evidence="3" id="KW-0813">Transport</keyword>
<accession>A0A4P9XFI3</accession>
<reference evidence="13 14" key="1">
    <citation type="journal article" date="2018" name="Nat. Microbiol.">
        <title>Leveraging single-cell genomics to expand the fungal tree of life.</title>
        <authorList>
            <person name="Ahrendt S.R."/>
            <person name="Quandt C.A."/>
            <person name="Ciobanu D."/>
            <person name="Clum A."/>
            <person name="Salamov A."/>
            <person name="Andreopoulos B."/>
            <person name="Cheng J.F."/>
            <person name="Woyke T."/>
            <person name="Pelin A."/>
            <person name="Henrissat B."/>
            <person name="Reynolds N.K."/>
            <person name="Benny G.L."/>
            <person name="Smith M.E."/>
            <person name="James T.Y."/>
            <person name="Grigoriev I.V."/>
        </authorList>
    </citation>
    <scope>NUCLEOTIDE SEQUENCE [LARGE SCALE GENOMIC DNA]</scope>
    <source>
        <strain evidence="13 14">ATCC 52028</strain>
    </source>
</reference>
<evidence type="ECO:0000256" key="2">
    <source>
        <dbReference type="ARBA" id="ARBA00009063"/>
    </source>
</evidence>
<dbReference type="Proteomes" id="UP000274922">
    <property type="component" value="Unassembled WGS sequence"/>
</dbReference>
<dbReference type="GO" id="GO:0000139">
    <property type="term" value="C:Golgi membrane"/>
    <property type="evidence" value="ECO:0007669"/>
    <property type="project" value="TreeGrafter"/>
</dbReference>
<evidence type="ECO:0000313" key="12">
    <source>
        <dbReference type="EMBL" id="RKP04324.1"/>
    </source>
</evidence>
<gene>
    <name evidence="11" type="ORF">CAUPRSCDRAFT_7523</name>
    <name evidence="12" type="ORF">CXG81DRAFT_8490</name>
</gene>
<keyword evidence="5 9" id="KW-1133">Transmembrane helix</keyword>
<dbReference type="InterPro" id="IPR000727">
    <property type="entry name" value="T_SNARE_dom"/>
</dbReference>
<dbReference type="GO" id="GO:0031201">
    <property type="term" value="C:SNARE complex"/>
    <property type="evidence" value="ECO:0007669"/>
    <property type="project" value="TreeGrafter"/>
</dbReference>
<evidence type="ECO:0000256" key="5">
    <source>
        <dbReference type="ARBA" id="ARBA00022989"/>
    </source>
</evidence>
<keyword evidence="6" id="KW-0175">Coiled coil</keyword>
<evidence type="ECO:0000256" key="9">
    <source>
        <dbReference type="SAM" id="Phobius"/>
    </source>
</evidence>
<dbReference type="OrthoDB" id="421009at2759"/>
<dbReference type="PANTHER" id="PTHR19957:SF3">
    <property type="entry name" value="SYNTAXIN-5"/>
    <property type="match status" value="1"/>
</dbReference>
<dbReference type="AlphaFoldDB" id="A0A4P9XFI3"/>
<feature type="compositionally biased region" description="Basic and acidic residues" evidence="8">
    <location>
        <begin position="175"/>
        <end position="184"/>
    </location>
</feature>
<dbReference type="GO" id="GO:0006886">
    <property type="term" value="P:intracellular protein transport"/>
    <property type="evidence" value="ECO:0007669"/>
    <property type="project" value="TreeGrafter"/>
</dbReference>
<dbReference type="PANTHER" id="PTHR19957">
    <property type="entry name" value="SYNTAXIN"/>
    <property type="match status" value="1"/>
</dbReference>
<dbReference type="GO" id="GO:0006906">
    <property type="term" value="P:vesicle fusion"/>
    <property type="evidence" value="ECO:0007669"/>
    <property type="project" value="TreeGrafter"/>
</dbReference>
<sequence length="360" mass="38798">MPRAGGRDRTTEFFSVCQAALDRDSAASESPHARLLTPAPAAPMSAKSEFSRTAAVISQNIQATVDKLQRLAALARRRTLFDDKPMEINELIYTIKQDIAKINGHITQLGQVQQRGSGLIPPDPSGRDRQASASRGAPHRQIQEHSTQVIASLQGKLALTSNQFKNVLEIRTQNLKDQKSRREQYGFGGRPGGLGGSGGPGGGMSDSGMGASGPSLLDAAGTAQFLRPQTDSPLYRPSPKPSDGALPGAGGSGGAIEQLQLQLGHDASMSYLESRGQAIESIESTIAELGQIYQHFTQLLAGQRDMVSRIDDNVMEMETNVIGAHNQLLRHYQSLTSNRWLMLKVFGVLIVFFLLAILVM</sequence>
<feature type="transmembrane region" description="Helical" evidence="9">
    <location>
        <begin position="340"/>
        <end position="359"/>
    </location>
</feature>
<evidence type="ECO:0000256" key="6">
    <source>
        <dbReference type="ARBA" id="ARBA00023054"/>
    </source>
</evidence>
<feature type="domain" description="T-SNARE coiled-coil homology" evidence="10">
    <location>
        <begin position="269"/>
        <end position="331"/>
    </location>
</feature>
<keyword evidence="7 9" id="KW-0472">Membrane</keyword>
<evidence type="ECO:0000313" key="14">
    <source>
        <dbReference type="Proteomes" id="UP000274922"/>
    </source>
</evidence>
<proteinExistence type="inferred from homology"/>
<evidence type="ECO:0000256" key="8">
    <source>
        <dbReference type="SAM" id="MobiDB-lite"/>
    </source>
</evidence>
<organism evidence="12 14">
    <name type="scientific">Caulochytrium protostelioides</name>
    <dbReference type="NCBI Taxonomy" id="1555241"/>
    <lineage>
        <taxon>Eukaryota</taxon>
        <taxon>Fungi</taxon>
        <taxon>Fungi incertae sedis</taxon>
        <taxon>Chytridiomycota</taxon>
        <taxon>Chytridiomycota incertae sedis</taxon>
        <taxon>Chytridiomycetes</taxon>
        <taxon>Caulochytriales</taxon>
        <taxon>Caulochytriaceae</taxon>
        <taxon>Caulochytrium</taxon>
    </lineage>
</organism>
<keyword evidence="4 9" id="KW-0812">Transmembrane</keyword>
<dbReference type="GO" id="GO:0006888">
    <property type="term" value="P:endoplasmic reticulum to Golgi vesicle-mediated transport"/>
    <property type="evidence" value="ECO:0007669"/>
    <property type="project" value="TreeGrafter"/>
</dbReference>
<dbReference type="SUPFAM" id="SSF47661">
    <property type="entry name" value="t-snare proteins"/>
    <property type="match status" value="1"/>
</dbReference>
<evidence type="ECO:0000256" key="7">
    <source>
        <dbReference type="ARBA" id="ARBA00023136"/>
    </source>
</evidence>
<evidence type="ECO:0000256" key="1">
    <source>
        <dbReference type="ARBA" id="ARBA00004211"/>
    </source>
</evidence>
<dbReference type="CDD" id="cd15844">
    <property type="entry name" value="SNARE_syntaxin5"/>
    <property type="match status" value="1"/>
</dbReference>
<name>A0A4P9XFI3_9FUNG</name>
<evidence type="ECO:0000313" key="13">
    <source>
        <dbReference type="Proteomes" id="UP000268535"/>
    </source>
</evidence>
<feature type="compositionally biased region" description="Gly residues" evidence="8">
    <location>
        <begin position="186"/>
        <end position="205"/>
    </location>
</feature>
<dbReference type="Gene3D" id="1.20.58.70">
    <property type="match status" value="1"/>
</dbReference>
<dbReference type="GO" id="GO:0048278">
    <property type="term" value="P:vesicle docking"/>
    <property type="evidence" value="ECO:0007669"/>
    <property type="project" value="TreeGrafter"/>
</dbReference>
<dbReference type="SMART" id="SM00397">
    <property type="entry name" value="t_SNARE"/>
    <property type="match status" value="1"/>
</dbReference>
<dbReference type="PROSITE" id="PS50192">
    <property type="entry name" value="T_SNARE"/>
    <property type="match status" value="1"/>
</dbReference>
<dbReference type="InterPro" id="IPR045242">
    <property type="entry name" value="Syntaxin"/>
</dbReference>
<feature type="compositionally biased region" description="Low complexity" evidence="8">
    <location>
        <begin position="206"/>
        <end position="215"/>
    </location>
</feature>
<evidence type="ECO:0000256" key="4">
    <source>
        <dbReference type="ARBA" id="ARBA00022692"/>
    </source>
</evidence>
<dbReference type="InterPro" id="IPR010989">
    <property type="entry name" value="SNARE"/>
</dbReference>
<dbReference type="Pfam" id="PF05739">
    <property type="entry name" value="SNARE"/>
    <property type="match status" value="1"/>
</dbReference>
<reference evidence="12" key="2">
    <citation type="submission" date="2018-04" db="EMBL/GenBank/DDBJ databases">
        <title>Leveraging single-cell genomics to expand the Fungal Tree of Life.</title>
        <authorList>
            <consortium name="DOE Joint Genome Institute"/>
            <person name="Ahrendt S.R."/>
            <person name="Quandt C.A."/>
            <person name="Ciobanu D."/>
            <person name="Clum A."/>
            <person name="Salamov A."/>
            <person name="Andreopoulos B."/>
            <person name="Cheng J.-F."/>
            <person name="Woyke T."/>
            <person name="Pelin A."/>
            <person name="Henrissat B."/>
            <person name="Benny G.L."/>
            <person name="Smith M.E."/>
            <person name="James T.Y."/>
            <person name="Grigoriev I.V."/>
        </authorList>
    </citation>
    <scope>NUCLEOTIDE SEQUENCE</scope>
    <source>
        <strain evidence="12">ATCC 52028</strain>
    </source>
</reference>
<protein>
    <submittedName>
        <fullName evidence="11">t-SNARE</fullName>
    </submittedName>
</protein>
<dbReference type="EMBL" id="ML009590">
    <property type="protein sequence ID" value="RKO96821.1"/>
    <property type="molecule type" value="Genomic_DNA"/>
</dbReference>
<evidence type="ECO:0000259" key="10">
    <source>
        <dbReference type="PROSITE" id="PS50192"/>
    </source>
</evidence>
<dbReference type="GO" id="GO:0005484">
    <property type="term" value="F:SNAP receptor activity"/>
    <property type="evidence" value="ECO:0007669"/>
    <property type="project" value="TreeGrafter"/>
</dbReference>
<evidence type="ECO:0000256" key="3">
    <source>
        <dbReference type="ARBA" id="ARBA00022448"/>
    </source>
</evidence>